<dbReference type="AlphaFoldDB" id="A0A0F5FYX9"/>
<accession>A0A0F5FYX9</accession>
<dbReference type="Gene3D" id="1.25.10.10">
    <property type="entry name" value="Leucine-rich Repeat Variant"/>
    <property type="match status" value="1"/>
</dbReference>
<comment type="caution">
    <text evidence="1">The sequence shown here is derived from an EMBL/GenBank/DDBJ whole genome shotgun (WGS) entry which is preliminary data.</text>
</comment>
<dbReference type="PATRIC" id="fig|443610.3.peg.26"/>
<evidence type="ECO:0000313" key="1">
    <source>
        <dbReference type="EMBL" id="KKB13780.1"/>
    </source>
</evidence>
<dbReference type="RefSeq" id="WP_046106554.1">
    <property type="nucleotide sequence ID" value="NZ_JZEX01000009.1"/>
</dbReference>
<dbReference type="InterPro" id="IPR011989">
    <property type="entry name" value="ARM-like"/>
</dbReference>
<dbReference type="InterPro" id="IPR016024">
    <property type="entry name" value="ARM-type_fold"/>
</dbReference>
<organism evidence="1 2">
    <name type="scientific">Devosia geojensis</name>
    <dbReference type="NCBI Taxonomy" id="443610"/>
    <lineage>
        <taxon>Bacteria</taxon>
        <taxon>Pseudomonadati</taxon>
        <taxon>Pseudomonadota</taxon>
        <taxon>Alphaproteobacteria</taxon>
        <taxon>Hyphomicrobiales</taxon>
        <taxon>Devosiaceae</taxon>
        <taxon>Devosia</taxon>
    </lineage>
</organism>
<dbReference type="SUPFAM" id="SSF48371">
    <property type="entry name" value="ARM repeat"/>
    <property type="match status" value="1"/>
</dbReference>
<sequence>MTVLDRLAGALERRDEQPNVALAEDLAQKADKAAIDELIGVLRTSSDKRQKNDALKVLYEVGERRPELIAPYAEEFLSLLASHTNRQVWGAMQALEAIAEQRPETILESLPQIIAAADRGSVIANDSCTAILVKLAAMGHSETVPILLERLKKAAPNQFPTYAEETAAVLTEEAKPGFLAVLKQRITQITQRSKRERVERLMRKMGG</sequence>
<dbReference type="OrthoDB" id="2733362at2"/>
<protein>
    <recommendedName>
        <fullName evidence="3">HEAT repeat domain-containing protein</fullName>
    </recommendedName>
</protein>
<reference evidence="1 2" key="1">
    <citation type="submission" date="2015-03" db="EMBL/GenBank/DDBJ databases">
        <authorList>
            <person name="Hassan Y.I."/>
            <person name="Lepp D."/>
            <person name="Li X.-Z."/>
            <person name="Zhou T."/>
        </authorList>
    </citation>
    <scope>NUCLEOTIDE SEQUENCE [LARGE SCALE GENOMIC DNA]</scope>
    <source>
        <strain evidence="1 2">BD-c194</strain>
    </source>
</reference>
<gene>
    <name evidence="1" type="ORF">VE25_00195</name>
</gene>
<dbReference type="STRING" id="443610.VE25_00195"/>
<name>A0A0F5FYX9_9HYPH</name>
<dbReference type="EMBL" id="JZEX01000009">
    <property type="protein sequence ID" value="KKB13780.1"/>
    <property type="molecule type" value="Genomic_DNA"/>
</dbReference>
<keyword evidence="2" id="KW-1185">Reference proteome</keyword>
<evidence type="ECO:0000313" key="2">
    <source>
        <dbReference type="Proteomes" id="UP000033632"/>
    </source>
</evidence>
<evidence type="ECO:0008006" key="3">
    <source>
        <dbReference type="Google" id="ProtNLM"/>
    </source>
</evidence>
<proteinExistence type="predicted"/>
<dbReference type="Proteomes" id="UP000033632">
    <property type="component" value="Unassembled WGS sequence"/>
</dbReference>